<accession>H2EES6</accession>
<reference evidence="1" key="1">
    <citation type="submission" date="2011-10" db="EMBL/GenBank/DDBJ databases">
        <title>Provirophages and transpovirons: unique mobilome of giant viruses.</title>
        <authorList>
            <person name="Desnues C."/>
            <person name="LaScola B."/>
            <person name="Yutin N."/>
            <person name="Fournous G."/>
            <person name="Koonin E."/>
            <person name="Raoult D."/>
        </authorList>
    </citation>
    <scope>NUCLEOTIDE SEQUENCE</scope>
    <source>
        <strain evidence="1">Mv13-mv</strain>
    </source>
</reference>
<dbReference type="EMBL" id="JN885998">
    <property type="protein sequence ID" value="AEX62899.1"/>
    <property type="molecule type" value="Genomic_DNA"/>
</dbReference>
<evidence type="ECO:0000313" key="1">
    <source>
        <dbReference type="EMBL" id="AEX62899.1"/>
    </source>
</evidence>
<protein>
    <submittedName>
        <fullName evidence="1">Putative AAA family ATPase</fullName>
    </submittedName>
</protein>
<sequence>MITDTTFIDFCNIGTNIIIQNKCSYVKNKDIKVNVITCVDVSTDSSHINRFPVIIEEEDIAKQVLKVFSDKFINYTTKTFIIQDYEYTVSIHVSRTNKQSKYKNTYKLLKDDSDFIIKSLDKNIIITKGNETATKICFNCTCKNKKEIL</sequence>
<name>H2EES6_9VIRU</name>
<organism evidence="1">
    <name type="scientific">Moumouvirus sp. 'Monve'</name>
    <dbReference type="NCBI Taxonomy" id="1128131"/>
    <lineage>
        <taxon>Viruses</taxon>
        <taxon>Varidnaviria</taxon>
        <taxon>Bamfordvirae</taxon>
        <taxon>Nucleocytoviricota</taxon>
        <taxon>Megaviricetes</taxon>
        <taxon>Imitervirales</taxon>
        <taxon>Mimiviridae</taxon>
        <taxon>Megamimivirinae</taxon>
        <taxon>Moumouvirus</taxon>
    </lineage>
</organism>
<proteinExistence type="predicted"/>
<gene>
    <name evidence="1" type="ORF">mv_R694</name>
</gene>